<dbReference type="EMBL" id="JAWDID010000003">
    <property type="protein sequence ID" value="MDU0338905.1"/>
    <property type="molecule type" value="Genomic_DNA"/>
</dbReference>
<comment type="subcellular location">
    <subcellularLocation>
        <location evidence="1 8">Cell membrane</location>
        <topology evidence="1 8">Multi-pass membrane protein</topology>
    </subcellularLocation>
</comment>
<feature type="transmembrane region" description="Helical" evidence="8">
    <location>
        <begin position="75"/>
        <end position="93"/>
    </location>
</feature>
<dbReference type="RefSeq" id="WP_316016831.1">
    <property type="nucleotide sequence ID" value="NZ_JAWDID010000003.1"/>
</dbReference>
<sequence length="251" mass="26287">MDTTIILSLALGAALAGFVQGLSGFAFSLVAMSIWAWTLDPKLAAVMAVFGSLTGQIIAAFSVRRGFDFARLWPFLLGGLAGIPIGVAILPLLDANMFKAALGLLLVIWCPAMLFATHLPAIRFGGRAADGAVGLAGGIMGGFGGFTGVLPTLWCTLRRYDKHAQRSIIQNFNLATLAATMLAYLASGAVTREMLPGFAVVAPAMLIPTLFGTRLYIGISEASFRRVVLGLLTLSGFALLASSLPQLVGRL</sequence>
<feature type="transmembrane region" description="Helical" evidence="8">
    <location>
        <begin position="198"/>
        <end position="217"/>
    </location>
</feature>
<feature type="transmembrane region" description="Helical" evidence="8">
    <location>
        <begin position="6"/>
        <end position="31"/>
    </location>
</feature>
<feature type="transmembrane region" description="Helical" evidence="8">
    <location>
        <begin position="100"/>
        <end position="121"/>
    </location>
</feature>
<keyword evidence="6 8" id="KW-1133">Transmembrane helix</keyword>
<name>A0ABU3S291_9HYPH</name>
<evidence type="ECO:0000256" key="2">
    <source>
        <dbReference type="ARBA" id="ARBA00009142"/>
    </source>
</evidence>
<feature type="transmembrane region" description="Helical" evidence="8">
    <location>
        <begin position="43"/>
        <end position="63"/>
    </location>
</feature>
<evidence type="ECO:0000256" key="3">
    <source>
        <dbReference type="ARBA" id="ARBA00022448"/>
    </source>
</evidence>
<comment type="caution">
    <text evidence="9">The sequence shown here is derived from an EMBL/GenBank/DDBJ whole genome shotgun (WGS) entry which is preliminary data.</text>
</comment>
<dbReference type="PANTHER" id="PTHR30269">
    <property type="entry name" value="TRANSMEMBRANE PROTEIN YFCA"/>
    <property type="match status" value="1"/>
</dbReference>
<evidence type="ECO:0000256" key="8">
    <source>
        <dbReference type="RuleBase" id="RU363041"/>
    </source>
</evidence>
<evidence type="ECO:0000256" key="7">
    <source>
        <dbReference type="ARBA" id="ARBA00023136"/>
    </source>
</evidence>
<evidence type="ECO:0000313" key="9">
    <source>
        <dbReference type="EMBL" id="MDU0338905.1"/>
    </source>
</evidence>
<keyword evidence="3" id="KW-0813">Transport</keyword>
<evidence type="ECO:0000256" key="6">
    <source>
        <dbReference type="ARBA" id="ARBA00022989"/>
    </source>
</evidence>
<reference evidence="9 10" key="1">
    <citation type="submission" date="2023-09" db="EMBL/GenBank/DDBJ databases">
        <title>Whole genome shotgun sequencing (WGS) of Bosea sp. ZW T0_25, isolated from stored onions (Allium cepa).</title>
        <authorList>
            <person name="Stoll D.A."/>
            <person name="Huch M."/>
        </authorList>
    </citation>
    <scope>NUCLEOTIDE SEQUENCE [LARGE SCALE GENOMIC DNA]</scope>
    <source>
        <strain evidence="9 10">ZW T0_25</strain>
    </source>
</reference>
<dbReference type="Proteomes" id="UP001254257">
    <property type="component" value="Unassembled WGS sequence"/>
</dbReference>
<keyword evidence="4 8" id="KW-1003">Cell membrane</keyword>
<keyword evidence="10" id="KW-1185">Reference proteome</keyword>
<dbReference type="PANTHER" id="PTHR30269:SF37">
    <property type="entry name" value="MEMBRANE TRANSPORTER PROTEIN"/>
    <property type="match status" value="1"/>
</dbReference>
<feature type="transmembrane region" description="Helical" evidence="8">
    <location>
        <begin position="229"/>
        <end position="248"/>
    </location>
</feature>
<dbReference type="InterPro" id="IPR002781">
    <property type="entry name" value="TM_pro_TauE-like"/>
</dbReference>
<evidence type="ECO:0000313" key="10">
    <source>
        <dbReference type="Proteomes" id="UP001254257"/>
    </source>
</evidence>
<comment type="similarity">
    <text evidence="2 8">Belongs to the 4-toluene sulfonate uptake permease (TSUP) (TC 2.A.102) family.</text>
</comment>
<feature type="transmembrane region" description="Helical" evidence="8">
    <location>
        <begin position="168"/>
        <end position="186"/>
    </location>
</feature>
<proteinExistence type="inferred from homology"/>
<protein>
    <recommendedName>
        <fullName evidence="8">Probable membrane transporter protein</fullName>
    </recommendedName>
</protein>
<accession>A0ABU3S291</accession>
<feature type="transmembrane region" description="Helical" evidence="8">
    <location>
        <begin position="133"/>
        <end position="156"/>
    </location>
</feature>
<dbReference type="InterPro" id="IPR052017">
    <property type="entry name" value="TSUP"/>
</dbReference>
<keyword evidence="7 8" id="KW-0472">Membrane</keyword>
<evidence type="ECO:0000256" key="1">
    <source>
        <dbReference type="ARBA" id="ARBA00004651"/>
    </source>
</evidence>
<evidence type="ECO:0000256" key="4">
    <source>
        <dbReference type="ARBA" id="ARBA00022475"/>
    </source>
</evidence>
<evidence type="ECO:0000256" key="5">
    <source>
        <dbReference type="ARBA" id="ARBA00022692"/>
    </source>
</evidence>
<gene>
    <name evidence="9" type="ORF">RKE40_03395</name>
</gene>
<organism evidence="9 10">
    <name type="scientific">Bosea rubneri</name>
    <dbReference type="NCBI Taxonomy" id="3075434"/>
    <lineage>
        <taxon>Bacteria</taxon>
        <taxon>Pseudomonadati</taxon>
        <taxon>Pseudomonadota</taxon>
        <taxon>Alphaproteobacteria</taxon>
        <taxon>Hyphomicrobiales</taxon>
        <taxon>Boseaceae</taxon>
        <taxon>Bosea</taxon>
    </lineage>
</organism>
<dbReference type="Pfam" id="PF01925">
    <property type="entry name" value="TauE"/>
    <property type="match status" value="1"/>
</dbReference>
<keyword evidence="5 8" id="KW-0812">Transmembrane</keyword>